<evidence type="ECO:0000313" key="2">
    <source>
        <dbReference type="EMBL" id="TXD35624.1"/>
    </source>
</evidence>
<keyword evidence="1" id="KW-0732">Signal</keyword>
<evidence type="ECO:0000313" key="3">
    <source>
        <dbReference type="Proteomes" id="UP000321412"/>
    </source>
</evidence>
<proteinExistence type="predicted"/>
<dbReference type="RefSeq" id="WP_146982364.1">
    <property type="nucleotide sequence ID" value="NZ_VOSM01000008.1"/>
</dbReference>
<dbReference type="Proteomes" id="UP000321412">
    <property type="component" value="Unassembled WGS sequence"/>
</dbReference>
<keyword evidence="3" id="KW-1185">Reference proteome</keyword>
<feature type="chain" id="PRO_5022897570" description="Outer membrane protein beta-barrel domain-containing protein" evidence="1">
    <location>
        <begin position="24"/>
        <end position="256"/>
    </location>
</feature>
<gene>
    <name evidence="2" type="ORF">FRC98_15565</name>
</gene>
<dbReference type="OrthoDB" id="5525275at2"/>
<comment type="caution">
    <text evidence="2">The sequence shown here is derived from an EMBL/GenBank/DDBJ whole genome shotgun (WGS) entry which is preliminary data.</text>
</comment>
<dbReference type="AlphaFoldDB" id="A0A5C6X3E9"/>
<feature type="signal peptide" evidence="1">
    <location>
        <begin position="1"/>
        <end position="23"/>
    </location>
</feature>
<organism evidence="2 3">
    <name type="scientific">Lujinxingia vulgaris</name>
    <dbReference type="NCBI Taxonomy" id="2600176"/>
    <lineage>
        <taxon>Bacteria</taxon>
        <taxon>Deltaproteobacteria</taxon>
        <taxon>Bradymonadales</taxon>
        <taxon>Lujinxingiaceae</taxon>
        <taxon>Lujinxingia</taxon>
    </lineage>
</organism>
<dbReference type="InterPro" id="IPR011250">
    <property type="entry name" value="OMP/PagP_B-barrel"/>
</dbReference>
<name>A0A5C6X3E9_9DELT</name>
<protein>
    <recommendedName>
        <fullName evidence="4">Outer membrane protein beta-barrel domain-containing protein</fullName>
    </recommendedName>
</protein>
<dbReference type="SUPFAM" id="SSF56925">
    <property type="entry name" value="OMPA-like"/>
    <property type="match status" value="1"/>
</dbReference>
<accession>A0A5C6X3E9</accession>
<reference evidence="2 3" key="1">
    <citation type="submission" date="2019-08" db="EMBL/GenBank/DDBJ databases">
        <title>Bradymonadales sp. TMQ4.</title>
        <authorList>
            <person name="Liang Q."/>
        </authorList>
    </citation>
    <scope>NUCLEOTIDE SEQUENCE [LARGE SCALE GENOMIC DNA]</scope>
    <source>
        <strain evidence="2 3">TMQ4</strain>
    </source>
</reference>
<evidence type="ECO:0000256" key="1">
    <source>
        <dbReference type="SAM" id="SignalP"/>
    </source>
</evidence>
<evidence type="ECO:0008006" key="4">
    <source>
        <dbReference type="Google" id="ProtNLM"/>
    </source>
</evidence>
<sequence length="256" mass="28302">MALRKIFLTTLLAAITLPALASAQYVDPNDAVRFESDISSDEFMLTARARAVAVPGFLLGLFFEEHPTHWSEGNSNLSYGAEFVWRKDRRYELSAAFDYADLSMPEAFWQESGDTAQQAEWTELDMQVASVVFSAYWYWDVQEWFAPFVGGGIGPGFILGDIVRYQPRRNSPCYNSLGGGAGESFTPPECLTADGEPDPNAIDFDNPEIESRVPPVVPIINISGGMRFNLGPHAVLKLEAGFYTYVFAGLSLGGQW</sequence>
<dbReference type="EMBL" id="VOSM01000008">
    <property type="protein sequence ID" value="TXD35624.1"/>
    <property type="molecule type" value="Genomic_DNA"/>
</dbReference>